<organism evidence="3 4">
    <name type="scientific">Sphingomonas naphthae</name>
    <dbReference type="NCBI Taxonomy" id="1813468"/>
    <lineage>
        <taxon>Bacteria</taxon>
        <taxon>Pseudomonadati</taxon>
        <taxon>Pseudomonadota</taxon>
        <taxon>Alphaproteobacteria</taxon>
        <taxon>Sphingomonadales</taxon>
        <taxon>Sphingomonadaceae</taxon>
        <taxon>Sphingomonas</taxon>
    </lineage>
</organism>
<dbReference type="PANTHER" id="PTHR34477">
    <property type="entry name" value="UPF0213 PROTEIN YHBQ"/>
    <property type="match status" value="1"/>
</dbReference>
<accession>A0ABY7TM62</accession>
<dbReference type="InterPro" id="IPR000305">
    <property type="entry name" value="GIY-YIG_endonuc"/>
</dbReference>
<evidence type="ECO:0000313" key="3">
    <source>
        <dbReference type="EMBL" id="WCT74076.1"/>
    </source>
</evidence>
<comment type="similarity">
    <text evidence="1">Belongs to the UPF0213 family.</text>
</comment>
<reference evidence="3 4" key="1">
    <citation type="submission" date="2023-02" db="EMBL/GenBank/DDBJ databases">
        <title>Genome sequence of Sphingomonas naphthae.</title>
        <authorList>
            <person name="Kim S."/>
            <person name="Heo J."/>
            <person name="Kwon S.-W."/>
        </authorList>
    </citation>
    <scope>NUCLEOTIDE SEQUENCE [LARGE SCALE GENOMIC DNA]</scope>
    <source>
        <strain evidence="3 4">KACC 18716</strain>
    </source>
</reference>
<dbReference type="EMBL" id="CP117411">
    <property type="protein sequence ID" value="WCT74076.1"/>
    <property type="molecule type" value="Genomic_DNA"/>
</dbReference>
<dbReference type="Gene3D" id="3.40.1440.10">
    <property type="entry name" value="GIY-YIG endonuclease"/>
    <property type="match status" value="1"/>
</dbReference>
<sequence length="87" mass="10358">MANHRRGQTYLGVTSNLAQRAWQHRSGIVEGHSKAKGCTLLVWHERFEDLQDARACEYRMKKWQRAWKLRLIEESNPDWVDLYDALM</sequence>
<evidence type="ECO:0000256" key="1">
    <source>
        <dbReference type="ARBA" id="ARBA00007435"/>
    </source>
</evidence>
<dbReference type="InterPro" id="IPR050190">
    <property type="entry name" value="UPF0213_domain"/>
</dbReference>
<dbReference type="Pfam" id="PF01541">
    <property type="entry name" value="GIY-YIG"/>
    <property type="match status" value="1"/>
</dbReference>
<dbReference type="CDD" id="cd10448">
    <property type="entry name" value="GIY-YIG_unchar_3"/>
    <property type="match status" value="1"/>
</dbReference>
<feature type="domain" description="GIY-YIG" evidence="2">
    <location>
        <begin position="1"/>
        <end position="70"/>
    </location>
</feature>
<dbReference type="PANTHER" id="PTHR34477:SF5">
    <property type="entry name" value="BSL5627 PROTEIN"/>
    <property type="match status" value="1"/>
</dbReference>
<protein>
    <submittedName>
        <fullName evidence="3">GIY-YIG nuclease family protein</fullName>
    </submittedName>
</protein>
<keyword evidence="4" id="KW-1185">Reference proteome</keyword>
<gene>
    <name evidence="3" type="ORF">PQ455_02265</name>
</gene>
<evidence type="ECO:0000313" key="4">
    <source>
        <dbReference type="Proteomes" id="UP001220395"/>
    </source>
</evidence>
<name>A0ABY7TM62_9SPHN</name>
<dbReference type="RefSeq" id="WP_273688820.1">
    <property type="nucleotide sequence ID" value="NZ_CP117411.1"/>
</dbReference>
<dbReference type="PROSITE" id="PS50164">
    <property type="entry name" value="GIY_YIG"/>
    <property type="match status" value="1"/>
</dbReference>
<evidence type="ECO:0000259" key="2">
    <source>
        <dbReference type="PROSITE" id="PS50164"/>
    </source>
</evidence>
<dbReference type="SUPFAM" id="SSF82771">
    <property type="entry name" value="GIY-YIG endonuclease"/>
    <property type="match status" value="1"/>
</dbReference>
<dbReference type="Proteomes" id="UP001220395">
    <property type="component" value="Chromosome"/>
</dbReference>
<proteinExistence type="inferred from homology"/>
<dbReference type="InterPro" id="IPR035901">
    <property type="entry name" value="GIY-YIG_endonuc_sf"/>
</dbReference>